<dbReference type="EMBL" id="JACPUR010000015">
    <property type="protein sequence ID" value="MBI3127130.1"/>
    <property type="molecule type" value="Genomic_DNA"/>
</dbReference>
<dbReference type="Gene3D" id="3.40.30.10">
    <property type="entry name" value="Glutaredoxin"/>
    <property type="match status" value="1"/>
</dbReference>
<dbReference type="CDD" id="cd02968">
    <property type="entry name" value="SCO"/>
    <property type="match status" value="1"/>
</dbReference>
<evidence type="ECO:0000256" key="1">
    <source>
        <dbReference type="ARBA" id="ARBA00010996"/>
    </source>
</evidence>
<comment type="caution">
    <text evidence="6">The sequence shown here is derived from an EMBL/GenBank/DDBJ whole genome shotgun (WGS) entry which is preliminary data.</text>
</comment>
<dbReference type="PANTHER" id="PTHR12151">
    <property type="entry name" value="ELECTRON TRANSPORT PROTIN SCO1/SENC FAMILY MEMBER"/>
    <property type="match status" value="1"/>
</dbReference>
<dbReference type="InterPro" id="IPR003782">
    <property type="entry name" value="SCO1/SenC"/>
</dbReference>
<dbReference type="AlphaFoldDB" id="A0A932HZE8"/>
<dbReference type="InterPro" id="IPR013766">
    <property type="entry name" value="Thioredoxin_domain"/>
</dbReference>
<dbReference type="PROSITE" id="PS51352">
    <property type="entry name" value="THIOREDOXIN_2"/>
    <property type="match status" value="1"/>
</dbReference>
<gene>
    <name evidence="6" type="ORF">HYZ11_05970</name>
</gene>
<feature type="domain" description="Thioredoxin" evidence="5">
    <location>
        <begin position="37"/>
        <end position="229"/>
    </location>
</feature>
<feature type="disulfide bond" description="Redox-active" evidence="4">
    <location>
        <begin position="75"/>
        <end position="79"/>
    </location>
</feature>
<dbReference type="Pfam" id="PF02630">
    <property type="entry name" value="SCO1-SenC"/>
    <property type="match status" value="1"/>
</dbReference>
<protein>
    <submittedName>
        <fullName evidence="6">SCO family protein</fullName>
    </submittedName>
</protein>
<evidence type="ECO:0000259" key="5">
    <source>
        <dbReference type="PROSITE" id="PS51352"/>
    </source>
</evidence>
<sequence length="230" mass="25625">MPPAPSQRKLILPAAISLAALLAAALLWLAQRELSSLPTYGEVPEFSLTDARGRPAGSKDLAGKVWVADLIFTRCTDTCPLQTAGMARLQAEFAGEKELRFVSITTDPAYDTPAVLAQYAARHKADLATWYFLTGEEKEIARLAREGFRLAFATRSSRREAPRARLDRAWAALAPRAAFAHHDEKHPAEISHSSRFVLVDRGRRIRGYYMSGEPESLQKLRRDIRNLLGR</sequence>
<dbReference type="PANTHER" id="PTHR12151:SF25">
    <property type="entry name" value="LINALOOL DEHYDRATASE_ISOMERASE DOMAIN-CONTAINING PROTEIN"/>
    <property type="match status" value="1"/>
</dbReference>
<keyword evidence="2 3" id="KW-0186">Copper</keyword>
<evidence type="ECO:0000256" key="3">
    <source>
        <dbReference type="PIRSR" id="PIRSR603782-1"/>
    </source>
</evidence>
<organism evidence="6 7">
    <name type="scientific">Tectimicrobiota bacterium</name>
    <dbReference type="NCBI Taxonomy" id="2528274"/>
    <lineage>
        <taxon>Bacteria</taxon>
        <taxon>Pseudomonadati</taxon>
        <taxon>Nitrospinota/Tectimicrobiota group</taxon>
        <taxon>Candidatus Tectimicrobiota</taxon>
    </lineage>
</organism>
<name>A0A932HZE8_UNCTE</name>
<keyword evidence="4" id="KW-1015">Disulfide bond</keyword>
<dbReference type="InterPro" id="IPR036249">
    <property type="entry name" value="Thioredoxin-like_sf"/>
</dbReference>
<dbReference type="GO" id="GO:0046872">
    <property type="term" value="F:metal ion binding"/>
    <property type="evidence" value="ECO:0007669"/>
    <property type="project" value="UniProtKB-KW"/>
</dbReference>
<evidence type="ECO:0000313" key="6">
    <source>
        <dbReference type="EMBL" id="MBI3127130.1"/>
    </source>
</evidence>
<reference evidence="6" key="1">
    <citation type="submission" date="2020-07" db="EMBL/GenBank/DDBJ databases">
        <title>Huge and variable diversity of episymbiotic CPR bacteria and DPANN archaea in groundwater ecosystems.</title>
        <authorList>
            <person name="He C.Y."/>
            <person name="Keren R."/>
            <person name="Whittaker M."/>
            <person name="Farag I.F."/>
            <person name="Doudna J."/>
            <person name="Cate J.H.D."/>
            <person name="Banfield J.F."/>
        </authorList>
    </citation>
    <scope>NUCLEOTIDE SEQUENCE</scope>
    <source>
        <strain evidence="6">NC_groundwater_763_Ag_S-0.2um_68_21</strain>
    </source>
</reference>
<feature type="binding site" evidence="3">
    <location>
        <position position="79"/>
    </location>
    <ligand>
        <name>Cu cation</name>
        <dbReference type="ChEBI" id="CHEBI:23378"/>
    </ligand>
</feature>
<evidence type="ECO:0000313" key="7">
    <source>
        <dbReference type="Proteomes" id="UP000782312"/>
    </source>
</evidence>
<comment type="similarity">
    <text evidence="1">Belongs to the SCO1/2 family.</text>
</comment>
<keyword evidence="3" id="KW-0479">Metal-binding</keyword>
<dbReference type="SUPFAM" id="SSF52833">
    <property type="entry name" value="Thioredoxin-like"/>
    <property type="match status" value="1"/>
</dbReference>
<proteinExistence type="inferred from homology"/>
<dbReference type="Proteomes" id="UP000782312">
    <property type="component" value="Unassembled WGS sequence"/>
</dbReference>
<evidence type="ECO:0000256" key="4">
    <source>
        <dbReference type="PIRSR" id="PIRSR603782-2"/>
    </source>
</evidence>
<accession>A0A932HZE8</accession>
<evidence type="ECO:0000256" key="2">
    <source>
        <dbReference type="ARBA" id="ARBA00023008"/>
    </source>
</evidence>
<feature type="binding site" evidence="3">
    <location>
        <position position="75"/>
    </location>
    <ligand>
        <name>Cu cation</name>
        <dbReference type="ChEBI" id="CHEBI:23378"/>
    </ligand>
</feature>